<dbReference type="FunFam" id="3.40.1160.10:FF:000007">
    <property type="entry name" value="Carbamate kinase"/>
    <property type="match status" value="1"/>
</dbReference>
<comment type="pathway">
    <text evidence="1">Metabolic intermediate metabolism; carbamoyl phosphate degradation; CO(2) and NH(3) from carbamoyl phosphate: step 1/1.</text>
</comment>
<dbReference type="Gene3D" id="3.40.1160.10">
    <property type="entry name" value="Acetylglutamate kinase-like"/>
    <property type="match status" value="1"/>
</dbReference>
<evidence type="ECO:0000256" key="6">
    <source>
        <dbReference type="ARBA" id="ARBA00022777"/>
    </source>
</evidence>
<comment type="catalytic activity">
    <reaction evidence="7">
        <text>hydrogencarbonate + NH4(+) + ATP = carbamoyl phosphate + ADP + H2O + H(+)</text>
        <dbReference type="Rhea" id="RHEA:10152"/>
        <dbReference type="ChEBI" id="CHEBI:15377"/>
        <dbReference type="ChEBI" id="CHEBI:15378"/>
        <dbReference type="ChEBI" id="CHEBI:17544"/>
        <dbReference type="ChEBI" id="CHEBI:28938"/>
        <dbReference type="ChEBI" id="CHEBI:30616"/>
        <dbReference type="ChEBI" id="CHEBI:58228"/>
        <dbReference type="ChEBI" id="CHEBI:456216"/>
        <dbReference type="EC" id="2.7.2.2"/>
    </reaction>
</comment>
<dbReference type="GO" id="GO:0008804">
    <property type="term" value="F:carbamate kinase activity"/>
    <property type="evidence" value="ECO:0007669"/>
    <property type="project" value="UniProtKB-UniRule"/>
</dbReference>
<dbReference type="InterPro" id="IPR003964">
    <property type="entry name" value="Carb_kinase"/>
</dbReference>
<dbReference type="NCBIfam" id="TIGR00746">
    <property type="entry name" value="arcC"/>
    <property type="match status" value="1"/>
</dbReference>
<dbReference type="EMBL" id="CP159485">
    <property type="protein sequence ID" value="XCI28925.1"/>
    <property type="molecule type" value="Genomic_DNA"/>
</dbReference>
<organism evidence="11">
    <name type="scientific">Proteinivorax hydrogeniformans</name>
    <dbReference type="NCBI Taxonomy" id="1826727"/>
    <lineage>
        <taxon>Bacteria</taxon>
        <taxon>Bacillati</taxon>
        <taxon>Bacillota</taxon>
        <taxon>Clostridia</taxon>
        <taxon>Eubacteriales</taxon>
        <taxon>Proteinivoracaceae</taxon>
        <taxon>Proteinivorax</taxon>
    </lineage>
</organism>
<keyword evidence="5 9" id="KW-0808">Transferase</keyword>
<dbReference type="CDD" id="cd04235">
    <property type="entry name" value="AAK_CK"/>
    <property type="match status" value="1"/>
</dbReference>
<dbReference type="GO" id="GO:0019546">
    <property type="term" value="P:L-arginine deiminase pathway"/>
    <property type="evidence" value="ECO:0007669"/>
    <property type="project" value="TreeGrafter"/>
</dbReference>
<reference evidence="11" key="2">
    <citation type="submission" date="2024-06" db="EMBL/GenBank/DDBJ databases">
        <authorList>
            <person name="Petrova K.O."/>
            <person name="Toshchakov S.V."/>
            <person name="Boltjanskaja Y.V."/>
            <person name="Kevbrin V.V."/>
        </authorList>
    </citation>
    <scope>NUCLEOTIDE SEQUENCE</scope>
    <source>
        <strain evidence="11">Z-710</strain>
    </source>
</reference>
<dbReference type="PANTHER" id="PTHR30409">
    <property type="entry name" value="CARBAMATE KINASE"/>
    <property type="match status" value="1"/>
</dbReference>
<evidence type="ECO:0000313" key="11">
    <source>
        <dbReference type="EMBL" id="XCI28925.1"/>
    </source>
</evidence>
<dbReference type="InterPro" id="IPR001048">
    <property type="entry name" value="Asp/Glu/Uridylate_kinase"/>
</dbReference>
<comment type="similarity">
    <text evidence="2 9">Belongs to the carbamate kinase family.</text>
</comment>
<evidence type="ECO:0000256" key="8">
    <source>
        <dbReference type="NCBIfam" id="TIGR00746"/>
    </source>
</evidence>
<accession>A0AAU8HU68</accession>
<evidence type="ECO:0000256" key="1">
    <source>
        <dbReference type="ARBA" id="ARBA00005118"/>
    </source>
</evidence>
<dbReference type="NCBIfam" id="NF009007">
    <property type="entry name" value="PRK12352.1"/>
    <property type="match status" value="1"/>
</dbReference>
<proteinExistence type="inferred from homology"/>
<name>A0AAU8HU68_9FIRM</name>
<protein>
    <recommendedName>
        <fullName evidence="3 8">Carbamate kinase</fullName>
    </recommendedName>
</protein>
<evidence type="ECO:0000256" key="7">
    <source>
        <dbReference type="ARBA" id="ARBA00048467"/>
    </source>
</evidence>
<dbReference type="AlphaFoldDB" id="A0AAU8HU68"/>
<keyword evidence="6 9" id="KW-0418">Kinase</keyword>
<evidence type="ECO:0000256" key="4">
    <source>
        <dbReference type="ARBA" id="ARBA00022503"/>
    </source>
</evidence>
<dbReference type="PANTHER" id="PTHR30409:SF1">
    <property type="entry name" value="CARBAMATE KINASE-RELATED"/>
    <property type="match status" value="1"/>
</dbReference>
<dbReference type="RefSeq" id="WP_353893475.1">
    <property type="nucleotide sequence ID" value="NZ_CP159485.1"/>
</dbReference>
<dbReference type="PRINTS" id="PR01469">
    <property type="entry name" value="CARBMTKINASE"/>
</dbReference>
<keyword evidence="4" id="KW-0056">Arginine metabolism</keyword>
<dbReference type="PIRSF" id="PIRSF000723">
    <property type="entry name" value="Carbamate_kin"/>
    <property type="match status" value="1"/>
</dbReference>
<evidence type="ECO:0000256" key="5">
    <source>
        <dbReference type="ARBA" id="ARBA00022679"/>
    </source>
</evidence>
<dbReference type="Pfam" id="PF00696">
    <property type="entry name" value="AA_kinase"/>
    <property type="match status" value="1"/>
</dbReference>
<dbReference type="InterPro" id="IPR036393">
    <property type="entry name" value="AceGlu_kinase-like_sf"/>
</dbReference>
<dbReference type="SUPFAM" id="SSF53633">
    <property type="entry name" value="Carbamate kinase-like"/>
    <property type="match status" value="1"/>
</dbReference>
<evidence type="ECO:0000256" key="2">
    <source>
        <dbReference type="ARBA" id="ARBA00011066"/>
    </source>
</evidence>
<evidence type="ECO:0000259" key="10">
    <source>
        <dbReference type="Pfam" id="PF00696"/>
    </source>
</evidence>
<gene>
    <name evidence="11" type="primary">arcC</name>
    <name evidence="11" type="ORF">PRVXH_000219</name>
</gene>
<feature type="domain" description="Aspartate/glutamate/uridylate kinase" evidence="10">
    <location>
        <begin position="3"/>
        <end position="292"/>
    </location>
</feature>
<evidence type="ECO:0000256" key="9">
    <source>
        <dbReference type="PIRNR" id="PIRNR000723"/>
    </source>
</evidence>
<dbReference type="GO" id="GO:0005829">
    <property type="term" value="C:cytosol"/>
    <property type="evidence" value="ECO:0007669"/>
    <property type="project" value="TreeGrafter"/>
</dbReference>
<sequence>MGKFVVIALGGNAILQPKQKGTADTQYQNIYATCEHIATLLKSGYKVLLTHGNGPQVGNILLQQDEAKDVVSPMPLDVCGSMSQGFIGYMFQRAMRNVLKKNNMDKEVTTLVTQVKVDKNDPAFENPTKPIGPFYTEDEAKELMTKGYDMIEDSGRGWRRVVPSPNPIGVMEEKSILQLIENDNLVIASGGGGIPVVEGETLEGIEAVIDKDLAGQKLAMDVKADSFVILTDVDYVFINYNTPQQEKLGKITVAEIEKLVEEGHFKAGSMGPKVEAAIKFAKATGQPAIIASLNSVLDALEHKSGTIIVPE</sequence>
<reference evidence="11" key="1">
    <citation type="journal article" date="2018" name="Antonie Van Leeuwenhoek">
        <title>Proteinivorax hydrogeniformans sp. nov., an anaerobic, haloalkaliphilic bacterium fermenting proteinaceous compounds with high hydrogen production.</title>
        <authorList>
            <person name="Boltyanskaya Y."/>
            <person name="Detkova E."/>
            <person name="Pimenov N."/>
            <person name="Kevbrin V."/>
        </authorList>
    </citation>
    <scope>NUCLEOTIDE SEQUENCE</scope>
    <source>
        <strain evidence="11">Z-710</strain>
    </source>
</reference>
<evidence type="ECO:0000256" key="3">
    <source>
        <dbReference type="ARBA" id="ARBA00013070"/>
    </source>
</evidence>